<dbReference type="AlphaFoldDB" id="A0A2Z6EX93"/>
<dbReference type="EMBL" id="AP018150">
    <property type="protein sequence ID" value="BBE10046.1"/>
    <property type="molecule type" value="Genomic_DNA"/>
</dbReference>
<sequence length="432" mass="47921">MNDHQMSASEDLSEALKIFLPGHSEMTNGSTQALHLPVMPLPAGGLNPLIHAANPLLELAVLLSLQSIPPNAEELRYQICQMIKVFEQEGRASNIDIEKLGAARYCLCTFLDEVIASTAWGSEGWSSRSLLVTFHNEASGGERFFLILQRLAQQPSANKDVLELLYVILALNFEGRYRLLNDGRMQLDLIRRRLKEMLYSSQTIAGASHALSLHWQPVGHQVKRRLRLWPVWLTAVLAALGVAAFYLIFNFYLQQKVQSIVHTLRTQHLRVTPGTDEAGAPALSEPVRLEWPKLAALLNPEIEQGLLSVEQTENYALLTINGNGLFASGSAEIQPIYLSLLSHLGDILKGMPGRVVISGHTDDRPLRPGRFQSNWQLSQARAEAVRDLLISRFCAPARFTAHGRADSEPLAPNNTASNRARNRRVSIAIFAP</sequence>
<reference evidence="1 2" key="1">
    <citation type="journal article" date="2018" name="Microbes Environ.">
        <title>Comparative Genomic Insights into Endofungal Lifestyles of Two Bacterial Endosymbionts, Mycoavidus cysteinexigens and Burkholderia rhizoxinica.</title>
        <authorList>
            <person name="Sharmin D."/>
            <person name="Guo Y."/>
            <person name="Nishizawa T."/>
            <person name="Ohshima S."/>
            <person name="Sato Y."/>
            <person name="Takashima Y."/>
            <person name="Narisawa K."/>
            <person name="Ohta H."/>
        </authorList>
    </citation>
    <scope>NUCLEOTIDE SEQUENCE [LARGE SCALE GENOMIC DNA]</scope>
    <source>
        <strain evidence="1 2">B1-EB</strain>
    </source>
</reference>
<evidence type="ECO:0000313" key="2">
    <source>
        <dbReference type="Proteomes" id="UP000282597"/>
    </source>
</evidence>
<dbReference type="KEGG" id="mcys:MCB1EB_1885"/>
<dbReference type="InterPro" id="IPR006665">
    <property type="entry name" value="OmpA-like"/>
</dbReference>
<dbReference type="InterPro" id="IPR036737">
    <property type="entry name" value="OmpA-like_sf"/>
</dbReference>
<dbReference type="PANTHER" id="PTHR38033:SF1">
    <property type="entry name" value="DOTU FAMILY TYPE IV_VI SECRETION SYSTEM PROTEIN"/>
    <property type="match status" value="1"/>
</dbReference>
<dbReference type="Pfam" id="PF09850">
    <property type="entry name" value="DotU"/>
    <property type="match status" value="1"/>
</dbReference>
<accession>A0A2Z6EX93</accession>
<dbReference type="Gene3D" id="1.25.40.590">
    <property type="entry name" value="Type IV / VI secretion system, DotU"/>
    <property type="match status" value="1"/>
</dbReference>
<dbReference type="SUPFAM" id="SSF103088">
    <property type="entry name" value="OmpA-like"/>
    <property type="match status" value="1"/>
</dbReference>
<dbReference type="RefSeq" id="WP_126354014.1">
    <property type="nucleotide sequence ID" value="NZ_AP018150.1"/>
</dbReference>
<dbReference type="NCBIfam" id="TIGR03349">
    <property type="entry name" value="IV_VI_DotU"/>
    <property type="match status" value="1"/>
</dbReference>
<dbReference type="PROSITE" id="PS51123">
    <property type="entry name" value="OMPA_2"/>
    <property type="match status" value="1"/>
</dbReference>
<dbReference type="Gene3D" id="3.30.1330.60">
    <property type="entry name" value="OmpA-like domain"/>
    <property type="match status" value="1"/>
</dbReference>
<dbReference type="NCBIfam" id="NF038228">
    <property type="entry name" value="IcmH_DotU_IVB"/>
    <property type="match status" value="1"/>
</dbReference>
<gene>
    <name evidence="1" type="ORF">MCB1EB_1885</name>
</gene>
<dbReference type="PANTHER" id="PTHR38033">
    <property type="entry name" value="MEMBRANE PROTEIN-RELATED"/>
    <property type="match status" value="1"/>
</dbReference>
<protein>
    <submittedName>
        <fullName evidence="1">Outer membrane protein containing ImpK/VasF, OmpA/MotB domain</fullName>
    </submittedName>
</protein>
<dbReference type="InterPro" id="IPR017732">
    <property type="entry name" value="T4/T6SS_DotU"/>
</dbReference>
<dbReference type="Proteomes" id="UP000282597">
    <property type="component" value="Chromosome"/>
</dbReference>
<dbReference type="InterPro" id="IPR038522">
    <property type="entry name" value="T4/T6SS_DotU_sf"/>
</dbReference>
<keyword evidence="2" id="KW-1185">Reference proteome</keyword>
<name>A0A2Z6EX93_9BURK</name>
<dbReference type="GO" id="GO:0016020">
    <property type="term" value="C:membrane"/>
    <property type="evidence" value="ECO:0007669"/>
    <property type="project" value="UniProtKB-UniRule"/>
</dbReference>
<organism evidence="1 2">
    <name type="scientific">Mycoavidus cysteinexigens</name>
    <dbReference type="NCBI Taxonomy" id="1553431"/>
    <lineage>
        <taxon>Bacteria</taxon>
        <taxon>Pseudomonadati</taxon>
        <taxon>Pseudomonadota</taxon>
        <taxon>Betaproteobacteria</taxon>
        <taxon>Burkholderiales</taxon>
        <taxon>Burkholderiaceae</taxon>
        <taxon>Mycoavidus</taxon>
    </lineage>
</organism>
<proteinExistence type="predicted"/>
<dbReference type="CDD" id="cd07185">
    <property type="entry name" value="OmpA_C-like"/>
    <property type="match status" value="1"/>
</dbReference>
<evidence type="ECO:0000313" key="1">
    <source>
        <dbReference type="EMBL" id="BBE10046.1"/>
    </source>
</evidence>
<dbReference type="Pfam" id="PF00691">
    <property type="entry name" value="OmpA"/>
    <property type="match status" value="1"/>
</dbReference>